<keyword evidence="1" id="KW-0805">Transcription regulation</keyword>
<reference evidence="6" key="2">
    <citation type="submission" date="2004-02" db="EMBL/GenBank/DDBJ databases">
        <authorList>
            <consortium name="Genoscope"/>
            <consortium name="Whitehead Institute Centre for Genome Research"/>
        </authorList>
    </citation>
    <scope>NUCLEOTIDE SEQUENCE</scope>
</reference>
<organism evidence="6">
    <name type="scientific">Tetraodon nigroviridis</name>
    <name type="common">Spotted green pufferfish</name>
    <name type="synonym">Chelonodon nigroviridis</name>
    <dbReference type="NCBI Taxonomy" id="99883"/>
    <lineage>
        <taxon>Eukaryota</taxon>
        <taxon>Metazoa</taxon>
        <taxon>Chordata</taxon>
        <taxon>Craniata</taxon>
        <taxon>Vertebrata</taxon>
        <taxon>Euteleostomi</taxon>
        <taxon>Actinopterygii</taxon>
        <taxon>Neopterygii</taxon>
        <taxon>Teleostei</taxon>
        <taxon>Neoteleostei</taxon>
        <taxon>Acanthomorphata</taxon>
        <taxon>Eupercaria</taxon>
        <taxon>Tetraodontiformes</taxon>
        <taxon>Tetradontoidea</taxon>
        <taxon>Tetraodontidae</taxon>
        <taxon>Tetraodon</taxon>
    </lineage>
</organism>
<accession>Q4RYQ5</accession>
<dbReference type="PROSITE" id="PS52003">
    <property type="entry name" value="OCA"/>
    <property type="match status" value="1"/>
</dbReference>
<feature type="region of interest" description="Disordered" evidence="4">
    <location>
        <begin position="237"/>
        <end position="398"/>
    </location>
</feature>
<feature type="compositionally biased region" description="Basic and acidic residues" evidence="4">
    <location>
        <begin position="328"/>
        <end position="344"/>
    </location>
</feature>
<dbReference type="OrthoDB" id="10252328at2759"/>
<gene>
    <name evidence="6" type="ORF">GSTENG00026837001</name>
</gene>
<dbReference type="GO" id="GO:0003677">
    <property type="term" value="F:DNA binding"/>
    <property type="evidence" value="ECO:0007669"/>
    <property type="project" value="InterPro"/>
</dbReference>
<keyword evidence="3" id="KW-0804">Transcription</keyword>
<name>Q4RYQ5_TETNG</name>
<feature type="compositionally biased region" description="Pro residues" evidence="4">
    <location>
        <begin position="146"/>
        <end position="158"/>
    </location>
</feature>
<feature type="region of interest" description="Disordered" evidence="4">
    <location>
        <begin position="1"/>
        <end position="48"/>
    </location>
</feature>
<dbReference type="KEGG" id="tng:GSTEN00026837G001"/>
<reference evidence="6" key="1">
    <citation type="journal article" date="2004" name="Nature">
        <title>Genome duplication in the teleost fish Tetraodon nigroviridis reveals the early vertebrate proto-karyotype.</title>
        <authorList>
            <person name="Jaillon O."/>
            <person name="Aury J.-M."/>
            <person name="Brunet F."/>
            <person name="Petit J.-L."/>
            <person name="Stange-Thomann N."/>
            <person name="Mauceli E."/>
            <person name="Bouneau L."/>
            <person name="Fischer C."/>
            <person name="Ozouf-Costaz C."/>
            <person name="Bernot A."/>
            <person name="Nicaud S."/>
            <person name="Jaffe D."/>
            <person name="Fisher S."/>
            <person name="Lutfalla G."/>
            <person name="Dossat C."/>
            <person name="Segurens B."/>
            <person name="Dasilva C."/>
            <person name="Salanoubat M."/>
            <person name="Levy M."/>
            <person name="Boudet N."/>
            <person name="Castellano S."/>
            <person name="Anthouard V."/>
            <person name="Jubin C."/>
            <person name="Castelli V."/>
            <person name="Katinka M."/>
            <person name="Vacherie B."/>
            <person name="Biemont C."/>
            <person name="Skalli Z."/>
            <person name="Cattolico L."/>
            <person name="Poulain J."/>
            <person name="De Berardinis V."/>
            <person name="Cruaud C."/>
            <person name="Duprat S."/>
            <person name="Brottier P."/>
            <person name="Coutanceau J.-P."/>
            <person name="Gouzy J."/>
            <person name="Parra G."/>
            <person name="Lardier G."/>
            <person name="Chapple C."/>
            <person name="McKernan K.J."/>
            <person name="McEwan P."/>
            <person name="Bosak S."/>
            <person name="Kellis M."/>
            <person name="Volff J.-N."/>
            <person name="Guigo R."/>
            <person name="Zody M.C."/>
            <person name="Mesirov J."/>
            <person name="Lindblad-Toh K."/>
            <person name="Birren B."/>
            <person name="Nusbaum C."/>
            <person name="Kahn D."/>
            <person name="Robinson-Rechavi M."/>
            <person name="Laudet V."/>
            <person name="Schachter V."/>
            <person name="Quetier F."/>
            <person name="Saurin W."/>
            <person name="Scarpelli C."/>
            <person name="Wincker P."/>
            <person name="Lander E.S."/>
            <person name="Weissenbach J."/>
            <person name="Roest Crollius H."/>
        </authorList>
    </citation>
    <scope>NUCLEOTIDE SEQUENCE [LARGE SCALE GENOMIC DNA]</scope>
</reference>
<evidence type="ECO:0000256" key="2">
    <source>
        <dbReference type="ARBA" id="ARBA00023159"/>
    </source>
</evidence>
<keyword evidence="2" id="KW-0010">Activator</keyword>
<feature type="compositionally biased region" description="Pro residues" evidence="4">
    <location>
        <begin position="23"/>
        <end position="37"/>
    </location>
</feature>
<feature type="domain" description="OCA" evidence="5">
    <location>
        <begin position="53"/>
        <end position="75"/>
    </location>
</feature>
<proteinExistence type="predicted"/>
<evidence type="ECO:0000256" key="3">
    <source>
        <dbReference type="ARBA" id="ARBA00023163"/>
    </source>
</evidence>
<dbReference type="InterPro" id="IPR047571">
    <property type="entry name" value="OCA"/>
</dbReference>
<protein>
    <submittedName>
        <fullName evidence="6">(spotted green pufferfish) hypothetical protein</fullName>
    </submittedName>
</protein>
<evidence type="ECO:0000256" key="4">
    <source>
        <dbReference type="SAM" id="MobiDB-lite"/>
    </source>
</evidence>
<evidence type="ECO:0000313" key="6">
    <source>
        <dbReference type="EMBL" id="CAG06477.1"/>
    </source>
</evidence>
<sequence length="427" mass="46660">MRGRFRRRTQDEADRGAALAARPGPPAEEPEEPPGPGTPGRKQGATCPVYNSDKVYLGVRVKMPVRDLLRNIRLSRGGPPLEAQRKEASQGLEELAFIVEVLEEDLRASSHPPQSPNWSPLGPAGSAGEELDEMIPSPGSSWTRSPGPPWCPVWAEPPGPDRSPDGSCFFWTQLQKEESVLAGVADAALLRTDGRGRTYLHQVACVGKRALGYCIAKRMAALHGLDLRDSAGMVMRQVPRRPGPTRSAANGYPPPPPPADRPPLRRHAQPPPDGGRFDPPGSRRQRQEPLGEVLPPPQRRERLRPRPGGPQTGDGERRLRGRGSCRQLWHERPPVRRGGLEGRRRGPGGGPAPQTPRPPPGADDGDAGVPPADGRLPAHHEEAAPHQLTRPPHTLDPTVTFRVGSGRNLWWRSPKFRPLTSSIRVRR</sequence>
<dbReference type="AlphaFoldDB" id="Q4RYQ5"/>
<evidence type="ECO:0000256" key="1">
    <source>
        <dbReference type="ARBA" id="ARBA00023015"/>
    </source>
</evidence>
<feature type="region of interest" description="Disordered" evidence="4">
    <location>
        <begin position="106"/>
        <end position="158"/>
    </location>
</feature>
<feature type="compositionally biased region" description="Pro residues" evidence="4">
    <location>
        <begin position="252"/>
        <end position="261"/>
    </location>
</feature>
<comment type="caution">
    <text evidence="6">The sequence shown here is derived from an EMBL/GenBank/DDBJ whole genome shotgun (WGS) entry which is preliminary data.</text>
</comment>
<dbReference type="GO" id="GO:0070974">
    <property type="term" value="F:POU domain binding"/>
    <property type="evidence" value="ECO:0007669"/>
    <property type="project" value="InterPro"/>
</dbReference>
<dbReference type="EMBL" id="CAAE01014974">
    <property type="protein sequence ID" value="CAG06477.1"/>
    <property type="molecule type" value="Genomic_DNA"/>
</dbReference>
<evidence type="ECO:0000259" key="5">
    <source>
        <dbReference type="PROSITE" id="PS52003"/>
    </source>
</evidence>